<organism evidence="7">
    <name type="scientific">marine sediment metagenome</name>
    <dbReference type="NCBI Taxonomy" id="412755"/>
    <lineage>
        <taxon>unclassified sequences</taxon>
        <taxon>metagenomes</taxon>
        <taxon>ecological metagenomes</taxon>
    </lineage>
</organism>
<dbReference type="AlphaFoldDB" id="A0A0F9K3U2"/>
<dbReference type="PIRSF" id="PIRSF006019">
    <property type="entry name" value="dCMP_deaminase"/>
    <property type="match status" value="1"/>
</dbReference>
<evidence type="ECO:0000259" key="6">
    <source>
        <dbReference type="PROSITE" id="PS51747"/>
    </source>
</evidence>
<gene>
    <name evidence="7" type="ORF">LCGC14_1378080</name>
</gene>
<comment type="caution">
    <text evidence="7">The sequence shown here is derived from an EMBL/GenBank/DDBJ whole genome shotgun (WGS) entry which is preliminary data.</text>
</comment>
<dbReference type="PANTHER" id="PTHR11086">
    <property type="entry name" value="DEOXYCYTIDYLATE DEAMINASE-RELATED"/>
    <property type="match status" value="1"/>
</dbReference>
<name>A0A0F9K3U2_9ZZZZ</name>
<dbReference type="PANTHER" id="PTHR11086:SF18">
    <property type="entry name" value="DEOXYCYTIDYLATE DEAMINASE"/>
    <property type="match status" value="1"/>
</dbReference>
<dbReference type="PROSITE" id="PS00903">
    <property type="entry name" value="CYT_DCMP_DEAMINASES_1"/>
    <property type="match status" value="1"/>
</dbReference>
<proteinExistence type="inferred from homology"/>
<dbReference type="GO" id="GO:0008270">
    <property type="term" value="F:zinc ion binding"/>
    <property type="evidence" value="ECO:0007669"/>
    <property type="project" value="InterPro"/>
</dbReference>
<dbReference type="InterPro" id="IPR002125">
    <property type="entry name" value="CMP_dCMP_dom"/>
</dbReference>
<evidence type="ECO:0000256" key="5">
    <source>
        <dbReference type="ARBA" id="ARBA00022833"/>
    </source>
</evidence>
<dbReference type="InterPro" id="IPR035105">
    <property type="entry name" value="Deoxycytidylate_deaminase_dom"/>
</dbReference>
<keyword evidence="3" id="KW-0479">Metal-binding</keyword>
<feature type="domain" description="CMP/dCMP-type deaminase" evidence="6">
    <location>
        <begin position="2"/>
        <end position="123"/>
    </location>
</feature>
<keyword evidence="4" id="KW-0378">Hydrolase</keyword>
<comment type="cofactor">
    <cofactor evidence="1">
        <name>Zn(2+)</name>
        <dbReference type="ChEBI" id="CHEBI:29105"/>
    </cofactor>
</comment>
<keyword evidence="5" id="KW-0862">Zinc</keyword>
<dbReference type="InterPro" id="IPR015517">
    <property type="entry name" value="dCMP_deaminase-rel"/>
</dbReference>
<sequence length="151" mass="16709">MKWDEFFIKMADFVAQKSKDRVTKIGVVIVGPHNEVRSIGYNGFPRGVDDDIAGRHLRPSKYLWTEHAERNAIYNAARMGTSLQGCTIYTVAPCSDCARAIIQSGIAKVVARPFPQGEGKADWTQNIAVGLTMLKEAGVKFVLYEEEDGSN</sequence>
<comment type="similarity">
    <text evidence="2">Belongs to the cytidine and deoxycytidylate deaminase family.</text>
</comment>
<reference evidence="7" key="1">
    <citation type="journal article" date="2015" name="Nature">
        <title>Complex archaea that bridge the gap between prokaryotes and eukaryotes.</title>
        <authorList>
            <person name="Spang A."/>
            <person name="Saw J.H."/>
            <person name="Jorgensen S.L."/>
            <person name="Zaremba-Niedzwiedzka K."/>
            <person name="Martijn J."/>
            <person name="Lind A.E."/>
            <person name="van Eijk R."/>
            <person name="Schleper C."/>
            <person name="Guy L."/>
            <person name="Ettema T.J."/>
        </authorList>
    </citation>
    <scope>NUCLEOTIDE SEQUENCE</scope>
</reference>
<dbReference type="SUPFAM" id="SSF53927">
    <property type="entry name" value="Cytidine deaminase-like"/>
    <property type="match status" value="1"/>
</dbReference>
<dbReference type="CDD" id="cd01286">
    <property type="entry name" value="deoxycytidylate_deaminase"/>
    <property type="match status" value="1"/>
</dbReference>
<dbReference type="GO" id="GO:0005737">
    <property type="term" value="C:cytoplasm"/>
    <property type="evidence" value="ECO:0007669"/>
    <property type="project" value="TreeGrafter"/>
</dbReference>
<dbReference type="InterPro" id="IPR016192">
    <property type="entry name" value="APOBEC/CMP_deaminase_Zn-bd"/>
</dbReference>
<dbReference type="InterPro" id="IPR016193">
    <property type="entry name" value="Cytidine_deaminase-like"/>
</dbReference>
<evidence type="ECO:0000313" key="7">
    <source>
        <dbReference type="EMBL" id="KKM76643.1"/>
    </source>
</evidence>
<dbReference type="PROSITE" id="PS51747">
    <property type="entry name" value="CYT_DCMP_DEAMINASES_2"/>
    <property type="match status" value="1"/>
</dbReference>
<accession>A0A0F9K3U2</accession>
<dbReference type="Gene3D" id="3.40.140.10">
    <property type="entry name" value="Cytidine Deaminase, domain 2"/>
    <property type="match status" value="1"/>
</dbReference>
<evidence type="ECO:0000256" key="4">
    <source>
        <dbReference type="ARBA" id="ARBA00022801"/>
    </source>
</evidence>
<dbReference type="EMBL" id="LAZR01008773">
    <property type="protein sequence ID" value="KKM76643.1"/>
    <property type="molecule type" value="Genomic_DNA"/>
</dbReference>
<dbReference type="InterPro" id="IPR016473">
    <property type="entry name" value="dCMP_deaminase"/>
</dbReference>
<protein>
    <recommendedName>
        <fullName evidence="6">CMP/dCMP-type deaminase domain-containing protein</fullName>
    </recommendedName>
</protein>
<dbReference type="GO" id="GO:0006220">
    <property type="term" value="P:pyrimidine nucleotide metabolic process"/>
    <property type="evidence" value="ECO:0007669"/>
    <property type="project" value="InterPro"/>
</dbReference>
<dbReference type="GO" id="GO:0004132">
    <property type="term" value="F:dCMP deaminase activity"/>
    <property type="evidence" value="ECO:0007669"/>
    <property type="project" value="InterPro"/>
</dbReference>
<dbReference type="Pfam" id="PF00383">
    <property type="entry name" value="dCMP_cyt_deam_1"/>
    <property type="match status" value="1"/>
</dbReference>
<evidence type="ECO:0000256" key="1">
    <source>
        <dbReference type="ARBA" id="ARBA00001947"/>
    </source>
</evidence>
<evidence type="ECO:0000256" key="3">
    <source>
        <dbReference type="ARBA" id="ARBA00022723"/>
    </source>
</evidence>
<evidence type="ECO:0000256" key="2">
    <source>
        <dbReference type="ARBA" id="ARBA00006576"/>
    </source>
</evidence>